<dbReference type="RefSeq" id="WP_229383759.1">
    <property type="nucleotide sequence ID" value="NZ_JAGTTN010000002.1"/>
</dbReference>
<proteinExistence type="predicted"/>
<organism evidence="2 3">
    <name type="scientific">Microbacterium allomyrinae</name>
    <dbReference type="NCBI Taxonomy" id="2830666"/>
    <lineage>
        <taxon>Bacteria</taxon>
        <taxon>Bacillati</taxon>
        <taxon>Actinomycetota</taxon>
        <taxon>Actinomycetes</taxon>
        <taxon>Micrococcales</taxon>
        <taxon>Microbacteriaceae</taxon>
        <taxon>Microbacterium</taxon>
    </lineage>
</organism>
<keyword evidence="3" id="KW-1185">Reference proteome</keyword>
<gene>
    <name evidence="2" type="ORF">KEC57_06470</name>
</gene>
<dbReference type="EMBL" id="JAGTTN010000002">
    <property type="protein sequence ID" value="MCC2031827.1"/>
    <property type="molecule type" value="Genomic_DNA"/>
</dbReference>
<reference evidence="2" key="1">
    <citation type="submission" date="2021-04" db="EMBL/GenBank/DDBJ databases">
        <title>Microbacterium tenobrionis sp. nov. and Microbacterium allomyrinae sp. nov., isolated from larvae of Tenobrio molitor and Allomyrina dichotoma, respectively.</title>
        <authorList>
            <person name="Lee S.D."/>
        </authorList>
    </citation>
    <scope>NUCLEOTIDE SEQUENCE</scope>
    <source>
        <strain evidence="2">BWT-G7</strain>
    </source>
</reference>
<evidence type="ECO:0000313" key="2">
    <source>
        <dbReference type="EMBL" id="MCC2031827.1"/>
    </source>
</evidence>
<sequence>MEGETVVVRRRTQTGTNRHNQPIYDWQPEDVDNVLVAPGPRADLGEDRRPDGTTIAWTLYFPKTFTGSLRGAQISVRGEPPAPVIGDPKPYPDDTPTEWNMPVELERTDG</sequence>
<evidence type="ECO:0000256" key="1">
    <source>
        <dbReference type="SAM" id="MobiDB-lite"/>
    </source>
</evidence>
<feature type="region of interest" description="Disordered" evidence="1">
    <location>
        <begin position="1"/>
        <end position="25"/>
    </location>
</feature>
<feature type="region of interest" description="Disordered" evidence="1">
    <location>
        <begin position="76"/>
        <end position="110"/>
    </location>
</feature>
<comment type="caution">
    <text evidence="2">The sequence shown here is derived from an EMBL/GenBank/DDBJ whole genome shotgun (WGS) entry which is preliminary data.</text>
</comment>
<protein>
    <submittedName>
        <fullName evidence="2">Uncharacterized protein</fullName>
    </submittedName>
</protein>
<dbReference type="AlphaFoldDB" id="A0A9X1S2V3"/>
<name>A0A9X1S2V3_9MICO</name>
<evidence type="ECO:0000313" key="3">
    <source>
        <dbReference type="Proteomes" id="UP001139354"/>
    </source>
</evidence>
<dbReference type="Proteomes" id="UP001139354">
    <property type="component" value="Unassembled WGS sequence"/>
</dbReference>
<accession>A0A9X1S2V3</accession>